<dbReference type="AlphaFoldDB" id="A0AA39JWP6"/>
<reference evidence="2" key="1">
    <citation type="submission" date="2023-06" db="EMBL/GenBank/DDBJ databases">
        <authorList>
            <consortium name="Lawrence Berkeley National Laboratory"/>
            <person name="Ahrendt S."/>
            <person name="Sahu N."/>
            <person name="Indic B."/>
            <person name="Wong-Bajracharya J."/>
            <person name="Merenyi Z."/>
            <person name="Ke H.-M."/>
            <person name="Monk M."/>
            <person name="Kocsube S."/>
            <person name="Drula E."/>
            <person name="Lipzen A."/>
            <person name="Balint B."/>
            <person name="Henrissat B."/>
            <person name="Andreopoulos B."/>
            <person name="Martin F.M."/>
            <person name="Harder C.B."/>
            <person name="Rigling D."/>
            <person name="Ford K.L."/>
            <person name="Foster G.D."/>
            <person name="Pangilinan J."/>
            <person name="Papanicolaou A."/>
            <person name="Barry K."/>
            <person name="LaButti K."/>
            <person name="Viragh M."/>
            <person name="Koriabine M."/>
            <person name="Yan M."/>
            <person name="Riley R."/>
            <person name="Champramary S."/>
            <person name="Plett K.L."/>
            <person name="Tsai I.J."/>
            <person name="Slot J."/>
            <person name="Sipos G."/>
            <person name="Plett J."/>
            <person name="Nagy L.G."/>
            <person name="Grigoriev I.V."/>
        </authorList>
    </citation>
    <scope>NUCLEOTIDE SEQUENCE</scope>
    <source>
        <strain evidence="2">CCBAS 213</strain>
    </source>
</reference>
<sequence length="941" mass="105985">MMKRSPTPAFQNPPPAKHPKLSFLSEDHLKALTERMLGTYFTLPAGSPFTREAIGLLCSFWGFLYMALGDINREFQAQLKAPADVDWAGLLDDQDSGLYEILDRLAKESALERNWEPLLTFPNLRSSRPTLLPPDIDPSVPALEQAHATEKSWYNGFQGRAMKALEVHVQHYLAEESHVHERYAPFTSVIQSSGMGKSRLVDEFSKTHFVIPINLRDTSNGFPPCDKAVYDYLNEVKTESDSFQRIYRFLVALFRHTEDIVKGEEINRYADESKTLAPAFRDYMTKGQSMSGPSNLRKTFYQEVVDAATKDTSTFGGDSKQSPKLGSDQLFYAYQCLQDTIYMDTGIVADGNWQPMEDRLTNMPKIYIMWDEAHCLTEPFDPQTGLQSKFSVLRRVLRMLRGKALFSFFLSTTGRTSQFLSARPVDPSARIYEGSLALIPPFTDLGFDHFMAGHHLGSADAETLTDVTKFKYIVRMGRPLWGGRYEHGNEQVRDNIITFAQMKLANELPSRLRDTALNTAQTFACLAQRLALDITSTSFVDSVQEQDLVQNHMRVCLKIGAGFVDLLTTSSSEPILAEASSLTTRDNKLFNMPSALKMVLEGFSINQGDRGELLVLALFTMARDAAIPPSNTWATELPVIPVLNLLSYLFNDVIFASISSALPSRIIKEHSPLCFKNAFANAKLSFNHVIKPHQWKVLNRHLLLGFIARAAAILCANNQPGVDIVFPYLYYDDKLCVWNVGFILVQVKNDPTYTNAPKANLFDLMDPFALGLFEKDQPTVPIIRMVFALAAPEASVTQVHYGQGTTNTGPVDDRFTSYDFWCAGISPTCLKPVVDTAQCTWNALLHASYGWKKIYDTNWNADGQACRRQQNPLAAMHEDHRNQFMDYKPKQPAKAQEPKRKQKGGEKGKKKEKQVSMELNKMDPDAKEYLKKLLVKFPNAC</sequence>
<feature type="region of interest" description="Disordered" evidence="1">
    <location>
        <begin position="887"/>
        <end position="921"/>
    </location>
</feature>
<evidence type="ECO:0000256" key="1">
    <source>
        <dbReference type="SAM" id="MobiDB-lite"/>
    </source>
</evidence>
<feature type="compositionally biased region" description="Basic and acidic residues" evidence="1">
    <location>
        <begin position="896"/>
        <end position="921"/>
    </location>
</feature>
<evidence type="ECO:0000313" key="3">
    <source>
        <dbReference type="Proteomes" id="UP001175211"/>
    </source>
</evidence>
<organism evidence="2 3">
    <name type="scientific">Armillaria tabescens</name>
    <name type="common">Ringless honey mushroom</name>
    <name type="synonym">Agaricus tabescens</name>
    <dbReference type="NCBI Taxonomy" id="1929756"/>
    <lineage>
        <taxon>Eukaryota</taxon>
        <taxon>Fungi</taxon>
        <taxon>Dikarya</taxon>
        <taxon>Basidiomycota</taxon>
        <taxon>Agaricomycotina</taxon>
        <taxon>Agaricomycetes</taxon>
        <taxon>Agaricomycetidae</taxon>
        <taxon>Agaricales</taxon>
        <taxon>Marasmiineae</taxon>
        <taxon>Physalacriaceae</taxon>
        <taxon>Desarmillaria</taxon>
    </lineage>
</organism>
<protein>
    <submittedName>
        <fullName evidence="2">Uncharacterized protein</fullName>
    </submittedName>
</protein>
<proteinExistence type="predicted"/>
<accession>A0AA39JWP6</accession>
<dbReference type="Proteomes" id="UP001175211">
    <property type="component" value="Unassembled WGS sequence"/>
</dbReference>
<dbReference type="GeneID" id="85366865"/>
<comment type="caution">
    <text evidence="2">The sequence shown here is derived from an EMBL/GenBank/DDBJ whole genome shotgun (WGS) entry which is preliminary data.</text>
</comment>
<keyword evidence="3" id="KW-1185">Reference proteome</keyword>
<dbReference type="RefSeq" id="XP_060327193.1">
    <property type="nucleotide sequence ID" value="XM_060483317.1"/>
</dbReference>
<dbReference type="PANTHER" id="PTHR33266">
    <property type="entry name" value="CHROMOSOME 15, WHOLE GENOME SHOTGUN SEQUENCE"/>
    <property type="match status" value="1"/>
</dbReference>
<dbReference type="PANTHER" id="PTHR33266:SF1">
    <property type="entry name" value="F-BOX DOMAIN-CONTAINING PROTEIN"/>
    <property type="match status" value="1"/>
</dbReference>
<gene>
    <name evidence="2" type="ORF">EV420DRAFT_748676</name>
</gene>
<dbReference type="EMBL" id="JAUEPS010000036">
    <property type="protein sequence ID" value="KAK0450322.1"/>
    <property type="molecule type" value="Genomic_DNA"/>
</dbReference>
<evidence type="ECO:0000313" key="2">
    <source>
        <dbReference type="EMBL" id="KAK0450322.1"/>
    </source>
</evidence>
<name>A0AA39JWP6_ARMTA</name>